<proteinExistence type="inferred from homology"/>
<dbReference type="InterPro" id="IPR036291">
    <property type="entry name" value="NAD(P)-bd_dom_sf"/>
</dbReference>
<dbReference type="GO" id="GO:0051287">
    <property type="term" value="F:NAD binding"/>
    <property type="evidence" value="ECO:0007669"/>
    <property type="project" value="InterPro"/>
</dbReference>
<dbReference type="PANTHER" id="PTHR10996">
    <property type="entry name" value="2-HYDROXYACID DEHYDROGENASE-RELATED"/>
    <property type="match status" value="1"/>
</dbReference>
<dbReference type="GO" id="GO:0030267">
    <property type="term" value="F:glyoxylate reductase (NADPH) activity"/>
    <property type="evidence" value="ECO:0007669"/>
    <property type="project" value="TreeGrafter"/>
</dbReference>
<feature type="domain" description="D-isomer specific 2-hydroxyacid dehydrogenase NAD-binding" evidence="6">
    <location>
        <begin position="108"/>
        <end position="266"/>
    </location>
</feature>
<reference evidence="7 8" key="1">
    <citation type="submission" date="2019-12" db="EMBL/GenBank/DDBJ databases">
        <title>Lactobacillus hilgardii FLUB.</title>
        <authorList>
            <person name="Gustaw K."/>
        </authorList>
    </citation>
    <scope>NUCLEOTIDE SEQUENCE [LARGE SCALE GENOMIC DNA]</scope>
    <source>
        <strain evidence="7 8">FLUB</strain>
    </source>
</reference>
<dbReference type="GO" id="GO:0016618">
    <property type="term" value="F:hydroxypyruvate reductase [NAD(P)H] activity"/>
    <property type="evidence" value="ECO:0007669"/>
    <property type="project" value="TreeGrafter"/>
</dbReference>
<dbReference type="PANTHER" id="PTHR10996:SF178">
    <property type="entry name" value="2-HYDROXYACID DEHYDROGENASE YGL185C-RELATED"/>
    <property type="match status" value="1"/>
</dbReference>
<dbReference type="Proteomes" id="UP000465035">
    <property type="component" value="Chromosome"/>
</dbReference>
<keyword evidence="3" id="KW-0520">NAD</keyword>
<dbReference type="GeneID" id="69057958"/>
<dbReference type="EMBL" id="CP047121">
    <property type="protein sequence ID" value="QHB51813.1"/>
    <property type="molecule type" value="Genomic_DNA"/>
</dbReference>
<evidence type="ECO:0000256" key="2">
    <source>
        <dbReference type="ARBA" id="ARBA00023002"/>
    </source>
</evidence>
<name>A0A6P1EAP8_LENHI</name>
<keyword evidence="2 4" id="KW-0560">Oxidoreductase</keyword>
<dbReference type="Pfam" id="PF02826">
    <property type="entry name" value="2-Hacid_dh_C"/>
    <property type="match status" value="1"/>
</dbReference>
<dbReference type="Pfam" id="PF00389">
    <property type="entry name" value="2-Hacid_dh"/>
    <property type="match status" value="1"/>
</dbReference>
<accession>A0A6P1EAP8</accession>
<dbReference type="InterPro" id="IPR006140">
    <property type="entry name" value="D-isomer_DH_NAD-bd"/>
</dbReference>
<dbReference type="RefSeq" id="WP_003553434.1">
    <property type="nucleotide sequence ID" value="NZ_CABKOL010000102.1"/>
</dbReference>
<dbReference type="SUPFAM" id="SSF52283">
    <property type="entry name" value="Formate/glycerate dehydrogenase catalytic domain-like"/>
    <property type="match status" value="1"/>
</dbReference>
<dbReference type="InterPro" id="IPR006139">
    <property type="entry name" value="D-isomer_2_OHA_DH_cat_dom"/>
</dbReference>
<gene>
    <name evidence="7" type="ORF">GQR93_06260</name>
</gene>
<comment type="similarity">
    <text evidence="1 4">Belongs to the D-isomer specific 2-hydroxyacid dehydrogenase family.</text>
</comment>
<evidence type="ECO:0000313" key="8">
    <source>
        <dbReference type="Proteomes" id="UP000465035"/>
    </source>
</evidence>
<sequence>MMYQVKKIDPFNVTDFAGDVFQTSDTETPDAVLVRSSQVDDSLITKRLLLVARSGTGTNTINIDACTENGTAVFNTPGVNANAVKELIIQNLFRCVRPLNEAISMVDQLHVGNEESLQEAAESQRKDYIGQELYGKTLGILGLGTIGQRLADACYHMGMQIIGYNRSFKNLRHVQQLETIEEVMALSDFVVLLLPLTPQTEHLITDEQFKLMKKSAFLLNFGRGELVDNPAVVDALDHDEFAGYVSDFPKAELQHHSKITLLPHLGGNTTEALTHSANLILQNLLDFLENGTVRSSVNFPRVDLPFISPHRLTFFFKTQENVMAKISSLLNKRALPVMEMMNNNQNGFGYTIVNTDFSDFSDEQVTNLVAEFASMKGMLRVRKLDHSNIENWQTD</sequence>
<evidence type="ECO:0000259" key="5">
    <source>
        <dbReference type="Pfam" id="PF00389"/>
    </source>
</evidence>
<dbReference type="Gene3D" id="3.40.50.720">
    <property type="entry name" value="NAD(P)-binding Rossmann-like Domain"/>
    <property type="match status" value="2"/>
</dbReference>
<dbReference type="InterPro" id="IPR029753">
    <property type="entry name" value="D-isomer_DH_CS"/>
</dbReference>
<dbReference type="InterPro" id="IPR050223">
    <property type="entry name" value="D-isomer_2-hydroxyacid_DH"/>
</dbReference>
<dbReference type="PROSITE" id="PS00671">
    <property type="entry name" value="D_2_HYDROXYACID_DH_3"/>
    <property type="match status" value="1"/>
</dbReference>
<feature type="domain" description="D-isomer specific 2-hydroxyacid dehydrogenase catalytic" evidence="5">
    <location>
        <begin position="29"/>
        <end position="298"/>
    </location>
</feature>
<dbReference type="GO" id="GO:0005829">
    <property type="term" value="C:cytosol"/>
    <property type="evidence" value="ECO:0007669"/>
    <property type="project" value="TreeGrafter"/>
</dbReference>
<dbReference type="AlphaFoldDB" id="A0A6P1EAP8"/>
<dbReference type="SUPFAM" id="SSF51735">
    <property type="entry name" value="NAD(P)-binding Rossmann-fold domains"/>
    <property type="match status" value="1"/>
</dbReference>
<protein>
    <submittedName>
        <fullName evidence="7">3-phosphoglycerate dehydrogenase</fullName>
    </submittedName>
</protein>
<dbReference type="SMR" id="A0A6P1EAP8"/>
<evidence type="ECO:0000256" key="4">
    <source>
        <dbReference type="RuleBase" id="RU003719"/>
    </source>
</evidence>
<evidence type="ECO:0000313" key="7">
    <source>
        <dbReference type="EMBL" id="QHB51813.1"/>
    </source>
</evidence>
<evidence type="ECO:0000256" key="1">
    <source>
        <dbReference type="ARBA" id="ARBA00005854"/>
    </source>
</evidence>
<evidence type="ECO:0000259" key="6">
    <source>
        <dbReference type="Pfam" id="PF02826"/>
    </source>
</evidence>
<organism evidence="7 8">
    <name type="scientific">Lentilactobacillus hilgardii</name>
    <name type="common">Lactobacillus hilgardii</name>
    <dbReference type="NCBI Taxonomy" id="1588"/>
    <lineage>
        <taxon>Bacteria</taxon>
        <taxon>Bacillati</taxon>
        <taxon>Bacillota</taxon>
        <taxon>Bacilli</taxon>
        <taxon>Lactobacillales</taxon>
        <taxon>Lactobacillaceae</taxon>
        <taxon>Lentilactobacillus</taxon>
    </lineage>
</organism>
<evidence type="ECO:0000256" key="3">
    <source>
        <dbReference type="ARBA" id="ARBA00023027"/>
    </source>
</evidence>